<evidence type="ECO:0000313" key="1">
    <source>
        <dbReference type="EMBL" id="ARF70339.1"/>
    </source>
</evidence>
<accession>A0A1V0UYY6</accession>
<dbReference type="Proteomes" id="UP000192727">
    <property type="component" value="Chromosome"/>
</dbReference>
<name>A0A1V0UYY6_9BACL</name>
<sequence length="130" mass="15140">MTKKLFAPVDNYVKVHRALFTLYTRLPDFKAQHVLMYMYLCDRYNVQYGYAYPTQAQMCEDMGIGVNMPGQLAKTLKKYGLIDYKRPALGANYVYYVKAPVTDQEEFYRKYPEANRGNSSSDSEDLTAWL</sequence>
<evidence type="ECO:0008006" key="3">
    <source>
        <dbReference type="Google" id="ProtNLM"/>
    </source>
</evidence>
<proteinExistence type="predicted"/>
<organism evidence="1 2">
    <name type="scientific">Paenibacillus larvae subsp. pulvifaciens</name>
    <dbReference type="NCBI Taxonomy" id="1477"/>
    <lineage>
        <taxon>Bacteria</taxon>
        <taxon>Bacillati</taxon>
        <taxon>Bacillota</taxon>
        <taxon>Bacilli</taxon>
        <taxon>Bacillales</taxon>
        <taxon>Paenibacillaceae</taxon>
        <taxon>Paenibacillus</taxon>
    </lineage>
</organism>
<dbReference type="EMBL" id="CP020557">
    <property type="protein sequence ID" value="ARF70339.1"/>
    <property type="molecule type" value="Genomic_DNA"/>
</dbReference>
<protein>
    <recommendedName>
        <fullName evidence="3">Helix-turn-helix domain-containing protein</fullName>
    </recommendedName>
</protein>
<reference evidence="1 2" key="1">
    <citation type="submission" date="2017-03" db="EMBL/GenBank/DDBJ databases">
        <title>Paenibacillus larvae genome sequencing.</title>
        <authorList>
            <person name="Dingman D.W."/>
        </authorList>
    </citation>
    <scope>NUCLEOTIDE SEQUENCE [LARGE SCALE GENOMIC DNA]</scope>
    <source>
        <strain evidence="1 2">SAG 10367</strain>
    </source>
</reference>
<gene>
    <name evidence="1" type="ORF">B7C51_00005</name>
</gene>
<dbReference type="Gene3D" id="1.10.10.10">
    <property type="entry name" value="Winged helix-like DNA-binding domain superfamily/Winged helix DNA-binding domain"/>
    <property type="match status" value="1"/>
</dbReference>
<evidence type="ECO:0000313" key="2">
    <source>
        <dbReference type="Proteomes" id="UP000192727"/>
    </source>
</evidence>
<dbReference type="InterPro" id="IPR036388">
    <property type="entry name" value="WH-like_DNA-bd_sf"/>
</dbReference>
<dbReference type="AlphaFoldDB" id="A0A1V0UYY6"/>